<dbReference type="InterPro" id="IPR010200">
    <property type="entry name" value="HflC"/>
</dbReference>
<evidence type="ECO:0000256" key="3">
    <source>
        <dbReference type="ARBA" id="ARBA00022692"/>
    </source>
</evidence>
<organism evidence="9 10">
    <name type="scientific">Candidatus Fischerbacteria bacterium RBG_13_37_8</name>
    <dbReference type="NCBI Taxonomy" id="1817863"/>
    <lineage>
        <taxon>Bacteria</taxon>
        <taxon>Candidatus Fischeribacteriota</taxon>
    </lineage>
</organism>
<dbReference type="PANTHER" id="PTHR42911:SF1">
    <property type="entry name" value="MODULATOR OF FTSH PROTEASE HFLC"/>
    <property type="match status" value="1"/>
</dbReference>
<dbReference type="Gene3D" id="3.30.479.30">
    <property type="entry name" value="Band 7 domain"/>
    <property type="match status" value="1"/>
</dbReference>
<keyword evidence="5 7" id="KW-0472">Membrane</keyword>
<dbReference type="SUPFAM" id="SSF117892">
    <property type="entry name" value="Band 7/SPFH domain"/>
    <property type="match status" value="1"/>
</dbReference>
<name>A0A1F5V6F4_9BACT</name>
<dbReference type="GO" id="GO:0016020">
    <property type="term" value="C:membrane"/>
    <property type="evidence" value="ECO:0007669"/>
    <property type="project" value="UniProtKB-SubCell"/>
</dbReference>
<accession>A0A1F5V6F4</accession>
<evidence type="ECO:0000256" key="5">
    <source>
        <dbReference type="ARBA" id="ARBA00023136"/>
    </source>
</evidence>
<dbReference type="InterPro" id="IPR001107">
    <property type="entry name" value="Band_7"/>
</dbReference>
<evidence type="ECO:0000313" key="10">
    <source>
        <dbReference type="Proteomes" id="UP000178943"/>
    </source>
</evidence>
<dbReference type="Proteomes" id="UP000178943">
    <property type="component" value="Unassembled WGS sequence"/>
</dbReference>
<dbReference type="AlphaFoldDB" id="A0A1F5V6F4"/>
<feature type="domain" description="Band 7" evidence="8">
    <location>
        <begin position="21"/>
        <end position="210"/>
    </location>
</feature>
<dbReference type="InterPro" id="IPR036013">
    <property type="entry name" value="Band_7/SPFH_dom_sf"/>
</dbReference>
<evidence type="ECO:0000256" key="2">
    <source>
        <dbReference type="ARBA" id="ARBA00007862"/>
    </source>
</evidence>
<keyword evidence="3 7" id="KW-0812">Transmembrane</keyword>
<gene>
    <name evidence="9" type="ORF">A2Y62_21130</name>
</gene>
<proteinExistence type="inferred from homology"/>
<dbReference type="STRING" id="1817863.A2Y62_21130"/>
<evidence type="ECO:0000256" key="6">
    <source>
        <dbReference type="PIRNR" id="PIRNR005651"/>
    </source>
</evidence>
<sequence>MPGKKVIFYIFLLVVLIFIGNSIYTINETEQVVITQFGDPIDNAIKKDAGLYLKAPFIWEIHRFEKRFQKWDGYPNQIPTKDKKYIWVDTTARWRIMDPLKFLKSVGNEQNALGRLDDIIDSTTRDLVSRNLLIDVVRSTNRLTTLESSEEDVHQEEFRETITFGQKAILEQILASAKKLALQYGIELLDVRIKRINYIEQVLVKVYERMISERKRIAEQYRSEGQGKKAEISGLKEKDLRKIRSVAYKTAQEIIGKADAEATRVYAEAYNKDPEFYAFVKSLETYSQTVKSNNVLIMSTESDYYKYLKNIKAR</sequence>
<comment type="subcellular location">
    <subcellularLocation>
        <location evidence="1">Membrane</location>
    </subcellularLocation>
</comment>
<reference evidence="9 10" key="1">
    <citation type="journal article" date="2016" name="Nat. Commun.">
        <title>Thousands of microbial genomes shed light on interconnected biogeochemical processes in an aquifer system.</title>
        <authorList>
            <person name="Anantharaman K."/>
            <person name="Brown C.T."/>
            <person name="Hug L.A."/>
            <person name="Sharon I."/>
            <person name="Castelle C.J."/>
            <person name="Probst A.J."/>
            <person name="Thomas B.C."/>
            <person name="Singh A."/>
            <person name="Wilkins M.J."/>
            <person name="Karaoz U."/>
            <person name="Brodie E.L."/>
            <person name="Williams K.H."/>
            <person name="Hubbard S.S."/>
            <person name="Banfield J.F."/>
        </authorList>
    </citation>
    <scope>NUCLEOTIDE SEQUENCE [LARGE SCALE GENOMIC DNA]</scope>
</reference>
<keyword evidence="4 7" id="KW-1133">Transmembrane helix</keyword>
<dbReference type="EMBL" id="MFGW01000226">
    <property type="protein sequence ID" value="OGF58990.1"/>
    <property type="molecule type" value="Genomic_DNA"/>
</dbReference>
<comment type="function">
    <text evidence="6">HflC and HflK could regulate a protease.</text>
</comment>
<evidence type="ECO:0000256" key="7">
    <source>
        <dbReference type="SAM" id="Phobius"/>
    </source>
</evidence>
<dbReference type="Pfam" id="PF01145">
    <property type="entry name" value="Band_7"/>
    <property type="match status" value="1"/>
</dbReference>
<protein>
    <recommendedName>
        <fullName evidence="6">Protein HflC</fullName>
    </recommendedName>
</protein>
<dbReference type="PANTHER" id="PTHR42911">
    <property type="entry name" value="MODULATOR OF FTSH PROTEASE HFLC"/>
    <property type="match status" value="1"/>
</dbReference>
<dbReference type="SMART" id="SM00244">
    <property type="entry name" value="PHB"/>
    <property type="match status" value="1"/>
</dbReference>
<evidence type="ECO:0000313" key="9">
    <source>
        <dbReference type="EMBL" id="OGF58990.1"/>
    </source>
</evidence>
<comment type="caution">
    <text evidence="9">The sequence shown here is derived from an EMBL/GenBank/DDBJ whole genome shotgun (WGS) entry which is preliminary data.</text>
</comment>
<dbReference type="CDD" id="cd03405">
    <property type="entry name" value="SPFH_HflC"/>
    <property type="match status" value="1"/>
</dbReference>
<evidence type="ECO:0000256" key="1">
    <source>
        <dbReference type="ARBA" id="ARBA00004370"/>
    </source>
</evidence>
<evidence type="ECO:0000256" key="4">
    <source>
        <dbReference type="ARBA" id="ARBA00022989"/>
    </source>
</evidence>
<feature type="transmembrane region" description="Helical" evidence="7">
    <location>
        <begin position="7"/>
        <end position="26"/>
    </location>
</feature>
<dbReference type="NCBIfam" id="TIGR01932">
    <property type="entry name" value="hflC"/>
    <property type="match status" value="1"/>
</dbReference>
<comment type="similarity">
    <text evidence="2 6">Belongs to the band 7/mec-2 family. HflC subfamily.</text>
</comment>
<dbReference type="PIRSF" id="PIRSF005651">
    <property type="entry name" value="HflC"/>
    <property type="match status" value="1"/>
</dbReference>
<evidence type="ECO:0000259" key="8">
    <source>
        <dbReference type="SMART" id="SM00244"/>
    </source>
</evidence>